<feature type="transmembrane region" description="Helical" evidence="6">
    <location>
        <begin position="248"/>
        <end position="269"/>
    </location>
</feature>
<protein>
    <recommendedName>
        <fullName evidence="7">Major facilitator superfamily (MFS) profile domain-containing protein</fullName>
    </recommendedName>
</protein>
<evidence type="ECO:0000259" key="7">
    <source>
        <dbReference type="PROSITE" id="PS50850"/>
    </source>
</evidence>
<feature type="transmembrane region" description="Helical" evidence="6">
    <location>
        <begin position="40"/>
        <end position="60"/>
    </location>
</feature>
<evidence type="ECO:0000256" key="1">
    <source>
        <dbReference type="ARBA" id="ARBA00004141"/>
    </source>
</evidence>
<sequence>MELWRVFKDAIAGMANGGGIFGGVLGLIISEWQGRRKGIFFADSLFLTGYAVMAIPHLLAIFVARFIVGTALGVAAVVCPLYIYDFVPSSTRGRFMSVMGVCMTLGQTFAYLVTQGLFKAPGWRWMLMVASIPAAVQALFMWRLRETPRWLLLTGKHHEALESMLLYYPESRALQDFEEMQSLIGQAVSSFPHNTTIRILTNLYRPFTNLAFKKSLLSSILINCTHIVGVGTAAYSGKVDRGSMDSPLVGSFLNVLASFATMFSVDYLSRKKVLNVSLILVSVIFLSLSLVSFNAISPAAVRDNLVFSNQTCNIPEDKWNCVTCLKADCAFCASLDLMKPGNCLKYENASGLLCLQQGRKLMFKTCPTTWSKLTSVLIEVYGIVHSLGLSSIPVIMSLELFATQDMNLGSGIGSTAGWFVSLIGSLVFQPLTENLGGLYLANALCSSIVLAAVWYVVPETN</sequence>
<organism evidence="8 9">
    <name type="scientific">Lithocarpus litseifolius</name>
    <dbReference type="NCBI Taxonomy" id="425828"/>
    <lineage>
        <taxon>Eukaryota</taxon>
        <taxon>Viridiplantae</taxon>
        <taxon>Streptophyta</taxon>
        <taxon>Embryophyta</taxon>
        <taxon>Tracheophyta</taxon>
        <taxon>Spermatophyta</taxon>
        <taxon>Magnoliopsida</taxon>
        <taxon>eudicotyledons</taxon>
        <taxon>Gunneridae</taxon>
        <taxon>Pentapetalae</taxon>
        <taxon>rosids</taxon>
        <taxon>fabids</taxon>
        <taxon>Fagales</taxon>
        <taxon>Fagaceae</taxon>
        <taxon>Lithocarpus</taxon>
    </lineage>
</organism>
<evidence type="ECO:0000256" key="6">
    <source>
        <dbReference type="SAM" id="Phobius"/>
    </source>
</evidence>
<dbReference type="GO" id="GO:0022857">
    <property type="term" value="F:transmembrane transporter activity"/>
    <property type="evidence" value="ECO:0007669"/>
    <property type="project" value="InterPro"/>
</dbReference>
<keyword evidence="5 6" id="KW-0472">Membrane</keyword>
<feature type="transmembrane region" description="Helical" evidence="6">
    <location>
        <begin position="215"/>
        <end position="236"/>
    </location>
</feature>
<dbReference type="Proteomes" id="UP001459277">
    <property type="component" value="Unassembled WGS sequence"/>
</dbReference>
<dbReference type="GO" id="GO:0016020">
    <property type="term" value="C:membrane"/>
    <property type="evidence" value="ECO:0007669"/>
    <property type="project" value="UniProtKB-SubCell"/>
</dbReference>
<reference evidence="8 9" key="1">
    <citation type="submission" date="2024-01" db="EMBL/GenBank/DDBJ databases">
        <title>A telomere-to-telomere, gap-free genome of sweet tea (Lithocarpus litseifolius).</title>
        <authorList>
            <person name="Zhou J."/>
        </authorList>
    </citation>
    <scope>NUCLEOTIDE SEQUENCE [LARGE SCALE GENOMIC DNA]</scope>
    <source>
        <strain evidence="8">Zhou-2022a</strain>
        <tissue evidence="8">Leaf</tissue>
    </source>
</reference>
<evidence type="ECO:0000313" key="8">
    <source>
        <dbReference type="EMBL" id="KAK9986943.1"/>
    </source>
</evidence>
<evidence type="ECO:0000256" key="3">
    <source>
        <dbReference type="ARBA" id="ARBA00022692"/>
    </source>
</evidence>
<dbReference type="Gene3D" id="1.20.1250.20">
    <property type="entry name" value="MFS general substrate transporter like domains"/>
    <property type="match status" value="1"/>
</dbReference>
<evidence type="ECO:0000256" key="5">
    <source>
        <dbReference type="ARBA" id="ARBA00023136"/>
    </source>
</evidence>
<proteinExistence type="predicted"/>
<feature type="transmembrane region" description="Helical" evidence="6">
    <location>
        <begin position="437"/>
        <end position="457"/>
    </location>
</feature>
<dbReference type="PROSITE" id="PS50850">
    <property type="entry name" value="MFS"/>
    <property type="match status" value="1"/>
</dbReference>
<dbReference type="InterPro" id="IPR036259">
    <property type="entry name" value="MFS_trans_sf"/>
</dbReference>
<dbReference type="AlphaFoldDB" id="A0AAW2BNJ8"/>
<evidence type="ECO:0000313" key="9">
    <source>
        <dbReference type="Proteomes" id="UP001459277"/>
    </source>
</evidence>
<dbReference type="InterPro" id="IPR005828">
    <property type="entry name" value="MFS_sugar_transport-like"/>
</dbReference>
<feature type="transmembrane region" description="Helical" evidence="6">
    <location>
        <begin position="125"/>
        <end position="142"/>
    </location>
</feature>
<feature type="domain" description="Major facilitator superfamily (MFS) profile" evidence="7">
    <location>
        <begin position="1"/>
        <end position="461"/>
    </location>
</feature>
<feature type="transmembrane region" description="Helical" evidence="6">
    <location>
        <begin position="276"/>
        <end position="296"/>
    </location>
</feature>
<dbReference type="EMBL" id="JAZDWU010000011">
    <property type="protein sequence ID" value="KAK9986943.1"/>
    <property type="molecule type" value="Genomic_DNA"/>
</dbReference>
<feature type="transmembrane region" description="Helical" evidence="6">
    <location>
        <begin position="6"/>
        <end position="28"/>
    </location>
</feature>
<accession>A0AAW2BNJ8</accession>
<feature type="transmembrane region" description="Helical" evidence="6">
    <location>
        <begin position="408"/>
        <end position="431"/>
    </location>
</feature>
<gene>
    <name evidence="8" type="ORF">SO802_031894</name>
</gene>
<keyword evidence="9" id="KW-1185">Reference proteome</keyword>
<feature type="transmembrane region" description="Helical" evidence="6">
    <location>
        <begin position="95"/>
        <end position="113"/>
    </location>
</feature>
<keyword evidence="3 6" id="KW-0812">Transmembrane</keyword>
<comment type="caution">
    <text evidence="8">The sequence shown here is derived from an EMBL/GenBank/DDBJ whole genome shotgun (WGS) entry which is preliminary data.</text>
</comment>
<comment type="subcellular location">
    <subcellularLocation>
        <location evidence="1">Membrane</location>
        <topology evidence="1">Multi-pass membrane protein</topology>
    </subcellularLocation>
</comment>
<evidence type="ECO:0000256" key="2">
    <source>
        <dbReference type="ARBA" id="ARBA00022448"/>
    </source>
</evidence>
<dbReference type="SUPFAM" id="SSF103473">
    <property type="entry name" value="MFS general substrate transporter"/>
    <property type="match status" value="1"/>
</dbReference>
<feature type="transmembrane region" description="Helical" evidence="6">
    <location>
        <begin position="66"/>
        <end position="83"/>
    </location>
</feature>
<dbReference type="PANTHER" id="PTHR48020">
    <property type="entry name" value="PROTON MYO-INOSITOL COTRANSPORTER"/>
    <property type="match status" value="1"/>
</dbReference>
<keyword evidence="2" id="KW-0813">Transport</keyword>
<dbReference type="InterPro" id="IPR050814">
    <property type="entry name" value="Myo-inositol_Transporter"/>
</dbReference>
<dbReference type="PANTHER" id="PTHR48020:SF12">
    <property type="entry name" value="PROTON MYO-INOSITOL COTRANSPORTER"/>
    <property type="match status" value="1"/>
</dbReference>
<name>A0AAW2BNJ8_9ROSI</name>
<dbReference type="InterPro" id="IPR020846">
    <property type="entry name" value="MFS_dom"/>
</dbReference>
<evidence type="ECO:0000256" key="4">
    <source>
        <dbReference type="ARBA" id="ARBA00022989"/>
    </source>
</evidence>
<keyword evidence="4 6" id="KW-1133">Transmembrane helix</keyword>
<dbReference type="Pfam" id="PF00083">
    <property type="entry name" value="Sugar_tr"/>
    <property type="match status" value="2"/>
</dbReference>